<dbReference type="AlphaFoldDB" id="A0A2K1J4E8"/>
<feature type="region of interest" description="Disordered" evidence="1">
    <location>
        <begin position="30"/>
        <end position="74"/>
    </location>
</feature>
<reference evidence="3" key="3">
    <citation type="submission" date="2020-12" db="UniProtKB">
        <authorList>
            <consortium name="EnsemblPlants"/>
        </authorList>
    </citation>
    <scope>IDENTIFICATION</scope>
</reference>
<dbReference type="EnsemblPlants" id="Pp3c17_18040V3.1">
    <property type="protein sequence ID" value="Pp3c17_18040V3.1"/>
    <property type="gene ID" value="Pp3c17_18040"/>
</dbReference>
<dbReference type="PaxDb" id="3218-PP1S65_28V6.1"/>
<keyword evidence="4" id="KW-1185">Reference proteome</keyword>
<reference evidence="2 4" key="1">
    <citation type="journal article" date="2008" name="Science">
        <title>The Physcomitrella genome reveals evolutionary insights into the conquest of land by plants.</title>
        <authorList>
            <person name="Rensing S."/>
            <person name="Lang D."/>
            <person name="Zimmer A."/>
            <person name="Terry A."/>
            <person name="Salamov A."/>
            <person name="Shapiro H."/>
            <person name="Nishiyama T."/>
            <person name="Perroud P.-F."/>
            <person name="Lindquist E."/>
            <person name="Kamisugi Y."/>
            <person name="Tanahashi T."/>
            <person name="Sakakibara K."/>
            <person name="Fujita T."/>
            <person name="Oishi K."/>
            <person name="Shin-I T."/>
            <person name="Kuroki Y."/>
            <person name="Toyoda A."/>
            <person name="Suzuki Y."/>
            <person name="Hashimoto A."/>
            <person name="Yamaguchi K."/>
            <person name="Sugano A."/>
            <person name="Kohara Y."/>
            <person name="Fujiyama A."/>
            <person name="Anterola A."/>
            <person name="Aoki S."/>
            <person name="Ashton N."/>
            <person name="Barbazuk W.B."/>
            <person name="Barker E."/>
            <person name="Bennetzen J."/>
            <person name="Bezanilla M."/>
            <person name="Blankenship R."/>
            <person name="Cho S.H."/>
            <person name="Dutcher S."/>
            <person name="Estelle M."/>
            <person name="Fawcett J.A."/>
            <person name="Gundlach H."/>
            <person name="Hanada K."/>
            <person name="Heyl A."/>
            <person name="Hicks K.A."/>
            <person name="Hugh J."/>
            <person name="Lohr M."/>
            <person name="Mayer K."/>
            <person name="Melkozernov A."/>
            <person name="Murata T."/>
            <person name="Nelson D."/>
            <person name="Pils B."/>
            <person name="Prigge M."/>
            <person name="Reiss B."/>
            <person name="Renner T."/>
            <person name="Rombauts S."/>
            <person name="Rushton P."/>
            <person name="Sanderfoot A."/>
            <person name="Schween G."/>
            <person name="Shiu S.-H."/>
            <person name="Stueber K."/>
            <person name="Theodoulou F.L."/>
            <person name="Tu H."/>
            <person name="Van de Peer Y."/>
            <person name="Verrier P.J."/>
            <person name="Waters E."/>
            <person name="Wood A."/>
            <person name="Yang L."/>
            <person name="Cove D."/>
            <person name="Cuming A."/>
            <person name="Hasebe M."/>
            <person name="Lucas S."/>
            <person name="Mishler D.B."/>
            <person name="Reski R."/>
            <person name="Grigoriev I."/>
            <person name="Quatrano R.S."/>
            <person name="Boore J.L."/>
        </authorList>
    </citation>
    <scope>NUCLEOTIDE SEQUENCE [LARGE SCALE GENOMIC DNA]</scope>
    <source>
        <strain evidence="3 4">cv. Gransden 2004</strain>
    </source>
</reference>
<dbReference type="Gramene" id="Pp3c17_18040V3.1">
    <property type="protein sequence ID" value="Pp3c17_18040V3.1"/>
    <property type="gene ID" value="Pp3c17_18040"/>
</dbReference>
<organism evidence="2">
    <name type="scientific">Physcomitrium patens</name>
    <name type="common">Spreading-leaved earth moss</name>
    <name type="synonym">Physcomitrella patens</name>
    <dbReference type="NCBI Taxonomy" id="3218"/>
    <lineage>
        <taxon>Eukaryota</taxon>
        <taxon>Viridiplantae</taxon>
        <taxon>Streptophyta</taxon>
        <taxon>Embryophyta</taxon>
        <taxon>Bryophyta</taxon>
        <taxon>Bryophytina</taxon>
        <taxon>Bryopsida</taxon>
        <taxon>Funariidae</taxon>
        <taxon>Funariales</taxon>
        <taxon>Funariaceae</taxon>
        <taxon>Physcomitrium</taxon>
    </lineage>
</organism>
<proteinExistence type="predicted"/>
<evidence type="ECO:0000313" key="2">
    <source>
        <dbReference type="EMBL" id="PNR36404.1"/>
    </source>
</evidence>
<evidence type="ECO:0000313" key="4">
    <source>
        <dbReference type="Proteomes" id="UP000006727"/>
    </source>
</evidence>
<gene>
    <name evidence="2" type="ORF">PHYPA_022255</name>
</gene>
<evidence type="ECO:0000313" key="3">
    <source>
        <dbReference type="EnsemblPlants" id="Pp3c17_18040V3.1"/>
    </source>
</evidence>
<evidence type="ECO:0000256" key="1">
    <source>
        <dbReference type="SAM" id="MobiDB-lite"/>
    </source>
</evidence>
<protein>
    <submittedName>
        <fullName evidence="2 3">Uncharacterized protein</fullName>
    </submittedName>
</protein>
<dbReference type="Proteomes" id="UP000006727">
    <property type="component" value="Chromosome 17"/>
</dbReference>
<dbReference type="InParanoid" id="A0A2K1J4E8"/>
<feature type="compositionally biased region" description="Polar residues" evidence="1">
    <location>
        <begin position="30"/>
        <end position="40"/>
    </location>
</feature>
<dbReference type="EMBL" id="ABEU02000017">
    <property type="protein sequence ID" value="PNR36404.1"/>
    <property type="molecule type" value="Genomic_DNA"/>
</dbReference>
<sequence length="74" mass="8102">MRLQATQKPNICLFADTSCACGSTSLAPASYQPEQTQRKCGSNRIKGELRQGQNDNTKNGKNNPRNTTSMNPKT</sequence>
<reference evidence="2 4" key="2">
    <citation type="journal article" date="2018" name="Plant J.">
        <title>The Physcomitrella patens chromosome-scale assembly reveals moss genome structure and evolution.</title>
        <authorList>
            <person name="Lang D."/>
            <person name="Ullrich K.K."/>
            <person name="Murat F."/>
            <person name="Fuchs J."/>
            <person name="Jenkins J."/>
            <person name="Haas F.B."/>
            <person name="Piednoel M."/>
            <person name="Gundlach H."/>
            <person name="Van Bel M."/>
            <person name="Meyberg R."/>
            <person name="Vives C."/>
            <person name="Morata J."/>
            <person name="Symeonidi A."/>
            <person name="Hiss M."/>
            <person name="Muchero W."/>
            <person name="Kamisugi Y."/>
            <person name="Saleh O."/>
            <person name="Blanc G."/>
            <person name="Decker E.L."/>
            <person name="van Gessel N."/>
            <person name="Grimwood J."/>
            <person name="Hayes R.D."/>
            <person name="Graham S.W."/>
            <person name="Gunter L.E."/>
            <person name="McDaniel S.F."/>
            <person name="Hoernstein S.N.W."/>
            <person name="Larsson A."/>
            <person name="Li F.W."/>
            <person name="Perroud P.F."/>
            <person name="Phillips J."/>
            <person name="Ranjan P."/>
            <person name="Rokshar D.S."/>
            <person name="Rothfels C.J."/>
            <person name="Schneider L."/>
            <person name="Shu S."/>
            <person name="Stevenson D.W."/>
            <person name="Thummler F."/>
            <person name="Tillich M."/>
            <person name="Villarreal Aguilar J.C."/>
            <person name="Widiez T."/>
            <person name="Wong G.K."/>
            <person name="Wymore A."/>
            <person name="Zhang Y."/>
            <person name="Zimmer A.D."/>
            <person name="Quatrano R.S."/>
            <person name="Mayer K.F.X."/>
            <person name="Goodstein D."/>
            <person name="Casacuberta J.M."/>
            <person name="Vandepoele K."/>
            <person name="Reski R."/>
            <person name="Cuming A.C."/>
            <person name="Tuskan G.A."/>
            <person name="Maumus F."/>
            <person name="Salse J."/>
            <person name="Schmutz J."/>
            <person name="Rensing S.A."/>
        </authorList>
    </citation>
    <scope>NUCLEOTIDE SEQUENCE [LARGE SCALE GENOMIC DNA]</scope>
    <source>
        <strain evidence="3 4">cv. Gransden 2004</strain>
    </source>
</reference>
<feature type="compositionally biased region" description="Polar residues" evidence="1">
    <location>
        <begin position="51"/>
        <end position="74"/>
    </location>
</feature>
<name>A0A2K1J4E8_PHYPA</name>
<accession>A0A2K1J4E8</accession>